<evidence type="ECO:0000259" key="5">
    <source>
        <dbReference type="Pfam" id="PF04542"/>
    </source>
</evidence>
<sequence length="188" mass="21422">MSTAIVCKPDSSDEVLREGCVKGDRLAQKYVYDRYGGYMMGVCMRFANGKEEAMDMLNAGFFKVFQKVGQFEGRGSFKAWIAKVIMYTCIDWLRRQASYRKRMDFETSGDIPVDNEAMQNLALEELLELVQQLPAATRAVFSLYTLDGYNHREIADMLGISEGTSKWHLSDGKKKLREMIKLSEHEGA</sequence>
<evidence type="ECO:0000256" key="3">
    <source>
        <dbReference type="ARBA" id="ARBA00023082"/>
    </source>
</evidence>
<dbReference type="STRING" id="1524460.IX84_18720"/>
<gene>
    <name evidence="7" type="ORF">IX84_18720</name>
</gene>
<evidence type="ECO:0000259" key="6">
    <source>
        <dbReference type="Pfam" id="PF08281"/>
    </source>
</evidence>
<evidence type="ECO:0008006" key="9">
    <source>
        <dbReference type="Google" id="ProtNLM"/>
    </source>
</evidence>
<evidence type="ECO:0000256" key="2">
    <source>
        <dbReference type="ARBA" id="ARBA00023015"/>
    </source>
</evidence>
<dbReference type="GO" id="GO:0003677">
    <property type="term" value="F:DNA binding"/>
    <property type="evidence" value="ECO:0007669"/>
    <property type="project" value="InterPro"/>
</dbReference>
<name>A0A098S5F4_9BACT</name>
<dbReference type="Pfam" id="PF04542">
    <property type="entry name" value="Sigma70_r2"/>
    <property type="match status" value="1"/>
</dbReference>
<dbReference type="InterPro" id="IPR007627">
    <property type="entry name" value="RNA_pol_sigma70_r2"/>
</dbReference>
<dbReference type="EMBL" id="JPOS01000039">
    <property type="protein sequence ID" value="KGE87048.1"/>
    <property type="molecule type" value="Genomic_DNA"/>
</dbReference>
<dbReference type="Gene3D" id="1.10.10.10">
    <property type="entry name" value="Winged helix-like DNA-binding domain superfamily/Winged helix DNA-binding domain"/>
    <property type="match status" value="1"/>
</dbReference>
<keyword evidence="8" id="KW-1185">Reference proteome</keyword>
<accession>A0A098S5F4</accession>
<feature type="domain" description="RNA polymerase sigma-70 region 2" evidence="5">
    <location>
        <begin position="32"/>
        <end position="97"/>
    </location>
</feature>
<evidence type="ECO:0000256" key="1">
    <source>
        <dbReference type="ARBA" id="ARBA00010641"/>
    </source>
</evidence>
<dbReference type="NCBIfam" id="TIGR02937">
    <property type="entry name" value="sigma70-ECF"/>
    <property type="match status" value="1"/>
</dbReference>
<keyword evidence="2" id="KW-0805">Transcription regulation</keyword>
<dbReference type="InterPro" id="IPR013249">
    <property type="entry name" value="RNA_pol_sigma70_r4_t2"/>
</dbReference>
<evidence type="ECO:0000313" key="8">
    <source>
        <dbReference type="Proteomes" id="UP000029736"/>
    </source>
</evidence>
<dbReference type="GO" id="GO:0006352">
    <property type="term" value="P:DNA-templated transcription initiation"/>
    <property type="evidence" value="ECO:0007669"/>
    <property type="project" value="InterPro"/>
</dbReference>
<dbReference type="OrthoDB" id="1056775at2"/>
<evidence type="ECO:0000313" key="7">
    <source>
        <dbReference type="EMBL" id="KGE87048.1"/>
    </source>
</evidence>
<dbReference type="InterPro" id="IPR013325">
    <property type="entry name" value="RNA_pol_sigma_r2"/>
</dbReference>
<proteinExistence type="inferred from homology"/>
<dbReference type="AlphaFoldDB" id="A0A098S5F4"/>
<dbReference type="RefSeq" id="WP_044223720.1">
    <property type="nucleotide sequence ID" value="NZ_JBKAGJ010000008.1"/>
</dbReference>
<dbReference type="InterPro" id="IPR013324">
    <property type="entry name" value="RNA_pol_sigma_r3/r4-like"/>
</dbReference>
<dbReference type="InterPro" id="IPR036388">
    <property type="entry name" value="WH-like_DNA-bd_sf"/>
</dbReference>
<dbReference type="GO" id="GO:0016987">
    <property type="term" value="F:sigma factor activity"/>
    <property type="evidence" value="ECO:0007669"/>
    <property type="project" value="UniProtKB-KW"/>
</dbReference>
<keyword evidence="4" id="KW-0804">Transcription</keyword>
<dbReference type="PANTHER" id="PTHR43133:SF46">
    <property type="entry name" value="RNA POLYMERASE SIGMA-70 FACTOR ECF SUBFAMILY"/>
    <property type="match status" value="1"/>
</dbReference>
<evidence type="ECO:0000256" key="4">
    <source>
        <dbReference type="ARBA" id="ARBA00023163"/>
    </source>
</evidence>
<keyword evidence="3" id="KW-0731">Sigma factor</keyword>
<reference evidence="7 8" key="1">
    <citation type="journal article" date="2014" name="Int. J. Syst. Evol. Microbiol.">
        <title>Phaeodactylibacter xiamenensis gen. nov., sp. nov., a member of the family Saprospiraceae isolated from the marine alga Phaeodactylum tricornutum.</title>
        <authorList>
            <person name="Chen Z.Jr."/>
            <person name="Lei X."/>
            <person name="Lai Q."/>
            <person name="Li Y."/>
            <person name="Zhang B."/>
            <person name="Zhang J."/>
            <person name="Zhang H."/>
            <person name="Yang L."/>
            <person name="Zheng W."/>
            <person name="Tian Y."/>
            <person name="Yu Z."/>
            <person name="Xu H.Jr."/>
            <person name="Zheng T."/>
        </authorList>
    </citation>
    <scope>NUCLEOTIDE SEQUENCE [LARGE SCALE GENOMIC DNA]</scope>
    <source>
        <strain evidence="7 8">KD52</strain>
    </source>
</reference>
<dbReference type="Pfam" id="PF08281">
    <property type="entry name" value="Sigma70_r4_2"/>
    <property type="match status" value="1"/>
</dbReference>
<organism evidence="7 8">
    <name type="scientific">Phaeodactylibacter xiamenensis</name>
    <dbReference type="NCBI Taxonomy" id="1524460"/>
    <lineage>
        <taxon>Bacteria</taxon>
        <taxon>Pseudomonadati</taxon>
        <taxon>Bacteroidota</taxon>
        <taxon>Saprospiria</taxon>
        <taxon>Saprospirales</taxon>
        <taxon>Haliscomenobacteraceae</taxon>
        <taxon>Phaeodactylibacter</taxon>
    </lineage>
</organism>
<feature type="domain" description="RNA polymerase sigma factor 70 region 4 type 2" evidence="6">
    <location>
        <begin position="124"/>
        <end position="176"/>
    </location>
</feature>
<dbReference type="InterPro" id="IPR039425">
    <property type="entry name" value="RNA_pol_sigma-70-like"/>
</dbReference>
<dbReference type="Proteomes" id="UP000029736">
    <property type="component" value="Unassembled WGS sequence"/>
</dbReference>
<comment type="caution">
    <text evidence="7">The sequence shown here is derived from an EMBL/GenBank/DDBJ whole genome shotgun (WGS) entry which is preliminary data.</text>
</comment>
<dbReference type="PANTHER" id="PTHR43133">
    <property type="entry name" value="RNA POLYMERASE ECF-TYPE SIGMA FACTO"/>
    <property type="match status" value="1"/>
</dbReference>
<dbReference type="SUPFAM" id="SSF88946">
    <property type="entry name" value="Sigma2 domain of RNA polymerase sigma factors"/>
    <property type="match status" value="1"/>
</dbReference>
<dbReference type="InterPro" id="IPR014284">
    <property type="entry name" value="RNA_pol_sigma-70_dom"/>
</dbReference>
<dbReference type="SUPFAM" id="SSF88659">
    <property type="entry name" value="Sigma3 and sigma4 domains of RNA polymerase sigma factors"/>
    <property type="match status" value="1"/>
</dbReference>
<protein>
    <recommendedName>
        <fullName evidence="9">RNA polymerase sigma-70 factor</fullName>
    </recommendedName>
</protein>
<dbReference type="Gene3D" id="1.10.1740.10">
    <property type="match status" value="1"/>
</dbReference>
<comment type="similarity">
    <text evidence="1">Belongs to the sigma-70 factor family. ECF subfamily.</text>
</comment>